<dbReference type="EMBL" id="BJXR01000038">
    <property type="protein sequence ID" value="GEN10316.1"/>
    <property type="molecule type" value="Genomic_DNA"/>
</dbReference>
<feature type="compositionally biased region" description="Low complexity" evidence="1">
    <location>
        <begin position="7"/>
        <end position="22"/>
    </location>
</feature>
<reference evidence="2 5" key="2">
    <citation type="submission" date="2019-07" db="EMBL/GenBank/DDBJ databases">
        <title>Whole genome shotgun sequence of Myxococcus fulvus NBRC 100333.</title>
        <authorList>
            <person name="Hosoyama A."/>
            <person name="Uohara A."/>
            <person name="Ohji S."/>
            <person name="Ichikawa N."/>
        </authorList>
    </citation>
    <scope>NUCLEOTIDE SEQUENCE [LARGE SCALE GENOMIC DNA]</scope>
    <source>
        <strain evidence="2 5">NBRC 100333</strain>
    </source>
</reference>
<evidence type="ECO:0000313" key="4">
    <source>
        <dbReference type="Proteomes" id="UP000183760"/>
    </source>
</evidence>
<evidence type="ECO:0000313" key="3">
    <source>
        <dbReference type="EMBL" id="SEU34571.1"/>
    </source>
</evidence>
<evidence type="ECO:0000313" key="5">
    <source>
        <dbReference type="Proteomes" id="UP000321514"/>
    </source>
</evidence>
<feature type="region of interest" description="Disordered" evidence="1">
    <location>
        <begin position="1"/>
        <end position="38"/>
    </location>
</feature>
<accession>A0A511T816</accession>
<keyword evidence="4" id="KW-1185">Reference proteome</keyword>
<dbReference type="Proteomes" id="UP000321514">
    <property type="component" value="Unassembled WGS sequence"/>
</dbReference>
<dbReference type="Proteomes" id="UP000183760">
    <property type="component" value="Unassembled WGS sequence"/>
</dbReference>
<dbReference type="AlphaFoldDB" id="A0A511T816"/>
<dbReference type="EMBL" id="FOIB01000010">
    <property type="protein sequence ID" value="SEU34571.1"/>
    <property type="molecule type" value="Genomic_DNA"/>
</dbReference>
<protein>
    <submittedName>
        <fullName evidence="2">Uncharacterized protein</fullName>
    </submittedName>
</protein>
<comment type="caution">
    <text evidence="2">The sequence shown here is derived from an EMBL/GenBank/DDBJ whole genome shotgun (WGS) entry which is preliminary data.</text>
</comment>
<organism evidence="2 5">
    <name type="scientific">Myxococcus fulvus</name>
    <dbReference type="NCBI Taxonomy" id="33"/>
    <lineage>
        <taxon>Bacteria</taxon>
        <taxon>Pseudomonadati</taxon>
        <taxon>Myxococcota</taxon>
        <taxon>Myxococcia</taxon>
        <taxon>Myxococcales</taxon>
        <taxon>Cystobacterineae</taxon>
        <taxon>Myxococcaceae</taxon>
        <taxon>Myxococcus</taxon>
    </lineage>
</organism>
<sequence>MTRKTNPGDAPQARRGAGAGQALSAPHRAEKRWKAGDAIKDRLPTREQTRARADQLRAWTRRTVREHPLGLGLGALALGFLSASLLPSTQAEQRAYGRAAGRMRKLADELEQSGQLDEALSSLRRAAVTTATEPWTGGDTRDDPVPAPGPRGHAPGRGGRRRG</sequence>
<feature type="region of interest" description="Disordered" evidence="1">
    <location>
        <begin position="121"/>
        <end position="163"/>
    </location>
</feature>
<proteinExistence type="predicted"/>
<gene>
    <name evidence="2" type="ORF">MFU01_53530</name>
    <name evidence="3" type="ORF">SAMN05443572_11082</name>
</gene>
<reference evidence="3 4" key="1">
    <citation type="submission" date="2016-10" db="EMBL/GenBank/DDBJ databases">
        <authorList>
            <person name="Varghese N."/>
            <person name="Submissions S."/>
        </authorList>
    </citation>
    <scope>NUCLEOTIDE SEQUENCE [LARGE SCALE GENOMIC DNA]</scope>
    <source>
        <strain evidence="3 4">DSM 16525</strain>
    </source>
</reference>
<evidence type="ECO:0000256" key="1">
    <source>
        <dbReference type="SAM" id="MobiDB-lite"/>
    </source>
</evidence>
<evidence type="ECO:0000313" key="2">
    <source>
        <dbReference type="EMBL" id="GEN10316.1"/>
    </source>
</evidence>
<dbReference type="RefSeq" id="WP_074957726.1">
    <property type="nucleotide sequence ID" value="NZ_BJXR01000038.1"/>
</dbReference>
<name>A0A511T816_MYXFU</name>